<dbReference type="GO" id="GO:0051017">
    <property type="term" value="P:actin filament bundle assembly"/>
    <property type="evidence" value="ECO:0007669"/>
    <property type="project" value="TreeGrafter"/>
</dbReference>
<sequence length="430" mass="45328">MAGLVKLLLVVLCASAFTGILVTGQSTVTAIWQTQDCTGLPFFWEINALDPSLTPRNSIPCTPVNNITNGTKLSGSIKLGCIDILQFNTDAFLTFPSTKPYFVVDSFSDNTTCKAETITDRVAILADGTCVPSWELDPKQGTIGAVESYLSVQACGSVKICSQATKTVGVCEDGTSVLCTNPNLISQTTQGAATSDKLPAGGGGSPIGVGAIIGIVFGAIGAVALIVFGGIILMRRTSPHTGSGRLSEATSSRTVSVPLLRGPHDVMGPPGHQSWEQQDEHMIFSYSSSAALTKDQLDNMWKGTRVTVVQPYLPSKHADELILSRGDPILVREAFADGWATGQNLATGVGGYFPLACVARLEDDTSDDCSSASVRPIPSRSTFQSMQAVHSLPMSETTQVNSSVGSVSSGDQRLWSTEARLASFQTDKLP</sequence>
<evidence type="ECO:0000313" key="7">
    <source>
        <dbReference type="Proteomes" id="UP000070544"/>
    </source>
</evidence>
<dbReference type="SUPFAM" id="SSF50044">
    <property type="entry name" value="SH3-domain"/>
    <property type="match status" value="1"/>
</dbReference>
<dbReference type="GO" id="GO:0005829">
    <property type="term" value="C:cytosol"/>
    <property type="evidence" value="ECO:0007669"/>
    <property type="project" value="TreeGrafter"/>
</dbReference>
<gene>
    <name evidence="6" type="ORF">M427DRAFT_40562</name>
</gene>
<reference evidence="6 7" key="1">
    <citation type="journal article" date="2015" name="Genome Biol. Evol.">
        <title>Phylogenomic analyses indicate that early fungi evolved digesting cell walls of algal ancestors of land plants.</title>
        <authorList>
            <person name="Chang Y."/>
            <person name="Wang S."/>
            <person name="Sekimoto S."/>
            <person name="Aerts A.L."/>
            <person name="Choi C."/>
            <person name="Clum A."/>
            <person name="LaButti K.M."/>
            <person name="Lindquist E.A."/>
            <person name="Yee Ngan C."/>
            <person name="Ohm R.A."/>
            <person name="Salamov A.A."/>
            <person name="Grigoriev I.V."/>
            <person name="Spatafora J.W."/>
            <person name="Berbee M.L."/>
        </authorList>
    </citation>
    <scope>NUCLEOTIDE SEQUENCE [LARGE SCALE GENOMIC DNA]</scope>
    <source>
        <strain evidence="6 7">JEL478</strain>
    </source>
</reference>
<dbReference type="PANTHER" id="PTHR14206">
    <property type="entry name" value="BRAIN-SPECIFIC ANGIOGENESIS INHIBITOR 1-ASSOCIATED PROTEIN 2"/>
    <property type="match status" value="1"/>
</dbReference>
<evidence type="ECO:0000313" key="6">
    <source>
        <dbReference type="EMBL" id="KXS21707.1"/>
    </source>
</evidence>
<feature type="domain" description="SH3" evidence="5">
    <location>
        <begin position="301"/>
        <end position="363"/>
    </location>
</feature>
<dbReference type="InterPro" id="IPR001452">
    <property type="entry name" value="SH3_domain"/>
</dbReference>
<dbReference type="AlphaFoldDB" id="A0A139AYC7"/>
<dbReference type="GO" id="GO:0051764">
    <property type="term" value="P:actin crosslink formation"/>
    <property type="evidence" value="ECO:0007669"/>
    <property type="project" value="TreeGrafter"/>
</dbReference>
<dbReference type="Gene3D" id="2.30.30.40">
    <property type="entry name" value="SH3 Domains"/>
    <property type="match status" value="1"/>
</dbReference>
<keyword evidence="3" id="KW-0812">Transmembrane</keyword>
<dbReference type="PANTHER" id="PTHR14206:SF7">
    <property type="entry name" value="INSULIN RECEPTOR SUBSTRATE 53 KDA, ISOFORM A"/>
    <property type="match status" value="1"/>
</dbReference>
<dbReference type="EMBL" id="KQ965732">
    <property type="protein sequence ID" value="KXS21707.1"/>
    <property type="molecule type" value="Genomic_DNA"/>
</dbReference>
<feature type="chain" id="PRO_5007296489" description="SH3 domain-containing protein" evidence="4">
    <location>
        <begin position="17"/>
        <end position="430"/>
    </location>
</feature>
<dbReference type="STRING" id="1344416.A0A139AYC7"/>
<organism evidence="6 7">
    <name type="scientific">Gonapodya prolifera (strain JEL478)</name>
    <name type="common">Monoblepharis prolifera</name>
    <dbReference type="NCBI Taxonomy" id="1344416"/>
    <lineage>
        <taxon>Eukaryota</taxon>
        <taxon>Fungi</taxon>
        <taxon>Fungi incertae sedis</taxon>
        <taxon>Chytridiomycota</taxon>
        <taxon>Chytridiomycota incertae sedis</taxon>
        <taxon>Monoblepharidomycetes</taxon>
        <taxon>Monoblepharidales</taxon>
        <taxon>Gonapodyaceae</taxon>
        <taxon>Gonapodya</taxon>
    </lineage>
</organism>
<name>A0A139AYC7_GONPJ</name>
<evidence type="ECO:0000256" key="3">
    <source>
        <dbReference type="SAM" id="Phobius"/>
    </source>
</evidence>
<keyword evidence="3" id="KW-0472">Membrane</keyword>
<keyword evidence="1 2" id="KW-0728">SH3 domain</keyword>
<keyword evidence="7" id="KW-1185">Reference proteome</keyword>
<evidence type="ECO:0000256" key="1">
    <source>
        <dbReference type="ARBA" id="ARBA00022443"/>
    </source>
</evidence>
<accession>A0A139AYC7</accession>
<proteinExistence type="predicted"/>
<dbReference type="GO" id="GO:0030838">
    <property type="term" value="P:positive regulation of actin filament polymerization"/>
    <property type="evidence" value="ECO:0007669"/>
    <property type="project" value="TreeGrafter"/>
</dbReference>
<dbReference type="GO" id="GO:0005654">
    <property type="term" value="C:nucleoplasm"/>
    <property type="evidence" value="ECO:0007669"/>
    <property type="project" value="TreeGrafter"/>
</dbReference>
<dbReference type="SMART" id="SM00326">
    <property type="entry name" value="SH3"/>
    <property type="match status" value="1"/>
</dbReference>
<dbReference type="OrthoDB" id="5340910at2759"/>
<keyword evidence="3" id="KW-1133">Transmembrane helix</keyword>
<feature type="transmembrane region" description="Helical" evidence="3">
    <location>
        <begin position="207"/>
        <end position="233"/>
    </location>
</feature>
<protein>
    <recommendedName>
        <fullName evidence="5">SH3 domain-containing protein</fullName>
    </recommendedName>
</protein>
<evidence type="ECO:0000256" key="4">
    <source>
        <dbReference type="SAM" id="SignalP"/>
    </source>
</evidence>
<keyword evidence="4" id="KW-0732">Signal</keyword>
<evidence type="ECO:0000259" key="5">
    <source>
        <dbReference type="PROSITE" id="PS50002"/>
    </source>
</evidence>
<dbReference type="InterPro" id="IPR027681">
    <property type="entry name" value="IRSp53/IRTKS/Pinkbar"/>
</dbReference>
<dbReference type="PROSITE" id="PS50002">
    <property type="entry name" value="SH3"/>
    <property type="match status" value="1"/>
</dbReference>
<dbReference type="Proteomes" id="UP000070544">
    <property type="component" value="Unassembled WGS sequence"/>
</dbReference>
<dbReference type="InterPro" id="IPR036028">
    <property type="entry name" value="SH3-like_dom_sf"/>
</dbReference>
<evidence type="ECO:0000256" key="2">
    <source>
        <dbReference type="PROSITE-ProRule" id="PRU00192"/>
    </source>
</evidence>
<feature type="signal peptide" evidence="4">
    <location>
        <begin position="1"/>
        <end position="16"/>
    </location>
</feature>